<evidence type="ECO:0000313" key="1">
    <source>
        <dbReference type="EMBL" id="KAF5818301.1"/>
    </source>
</evidence>
<accession>A0A9K3NZG0</accession>
<name>A0A9K3NZG0_HELAN</name>
<gene>
    <name evidence="1" type="ORF">HanXRQr2_Chr02g0063461</name>
</gene>
<reference evidence="1" key="2">
    <citation type="submission" date="2020-06" db="EMBL/GenBank/DDBJ databases">
        <title>Helianthus annuus Genome sequencing and assembly Release 2.</title>
        <authorList>
            <person name="Gouzy J."/>
            <person name="Langlade N."/>
            <person name="Munos S."/>
        </authorList>
    </citation>
    <scope>NUCLEOTIDE SEQUENCE</scope>
    <source>
        <tissue evidence="1">Leaves</tissue>
    </source>
</reference>
<dbReference type="EMBL" id="MNCJ02000317">
    <property type="protein sequence ID" value="KAF5818301.1"/>
    <property type="molecule type" value="Genomic_DNA"/>
</dbReference>
<evidence type="ECO:0000313" key="2">
    <source>
        <dbReference type="Proteomes" id="UP000215914"/>
    </source>
</evidence>
<dbReference type="Gramene" id="mRNA:HanXRQr2_Chr02g0063461">
    <property type="protein sequence ID" value="CDS:HanXRQr2_Chr02g0063461.1"/>
    <property type="gene ID" value="HanXRQr2_Chr02g0063461"/>
</dbReference>
<sequence length="116" mass="12184">MAGEGFLLSNKLGLVGPFWAGSFAAILQQLDPQASDSQAQGSGFAGEHTHASSWLPQGEDRSLLIVSLSSLGIAVSLLSVRISMTSPKTDHRPTEVIFTIAEDPSKLSGPTTRTCT</sequence>
<comment type="caution">
    <text evidence="1">The sequence shown here is derived from an EMBL/GenBank/DDBJ whole genome shotgun (WGS) entry which is preliminary data.</text>
</comment>
<protein>
    <submittedName>
        <fullName evidence="1">Uncharacterized protein</fullName>
    </submittedName>
</protein>
<proteinExistence type="predicted"/>
<organism evidence="1 2">
    <name type="scientific">Helianthus annuus</name>
    <name type="common">Common sunflower</name>
    <dbReference type="NCBI Taxonomy" id="4232"/>
    <lineage>
        <taxon>Eukaryota</taxon>
        <taxon>Viridiplantae</taxon>
        <taxon>Streptophyta</taxon>
        <taxon>Embryophyta</taxon>
        <taxon>Tracheophyta</taxon>
        <taxon>Spermatophyta</taxon>
        <taxon>Magnoliopsida</taxon>
        <taxon>eudicotyledons</taxon>
        <taxon>Gunneridae</taxon>
        <taxon>Pentapetalae</taxon>
        <taxon>asterids</taxon>
        <taxon>campanulids</taxon>
        <taxon>Asterales</taxon>
        <taxon>Asteraceae</taxon>
        <taxon>Asteroideae</taxon>
        <taxon>Heliantheae alliance</taxon>
        <taxon>Heliantheae</taxon>
        <taxon>Helianthus</taxon>
    </lineage>
</organism>
<reference evidence="1" key="1">
    <citation type="journal article" date="2017" name="Nature">
        <title>The sunflower genome provides insights into oil metabolism, flowering and Asterid evolution.</title>
        <authorList>
            <person name="Badouin H."/>
            <person name="Gouzy J."/>
            <person name="Grassa C.J."/>
            <person name="Murat F."/>
            <person name="Staton S.E."/>
            <person name="Cottret L."/>
            <person name="Lelandais-Briere C."/>
            <person name="Owens G.L."/>
            <person name="Carrere S."/>
            <person name="Mayjonade B."/>
            <person name="Legrand L."/>
            <person name="Gill N."/>
            <person name="Kane N.C."/>
            <person name="Bowers J.E."/>
            <person name="Hubner S."/>
            <person name="Bellec A."/>
            <person name="Berard A."/>
            <person name="Berges H."/>
            <person name="Blanchet N."/>
            <person name="Boniface M.C."/>
            <person name="Brunel D."/>
            <person name="Catrice O."/>
            <person name="Chaidir N."/>
            <person name="Claudel C."/>
            <person name="Donnadieu C."/>
            <person name="Faraut T."/>
            <person name="Fievet G."/>
            <person name="Helmstetter N."/>
            <person name="King M."/>
            <person name="Knapp S.J."/>
            <person name="Lai Z."/>
            <person name="Le Paslier M.C."/>
            <person name="Lippi Y."/>
            <person name="Lorenzon L."/>
            <person name="Mandel J.R."/>
            <person name="Marage G."/>
            <person name="Marchand G."/>
            <person name="Marquand E."/>
            <person name="Bret-Mestries E."/>
            <person name="Morien E."/>
            <person name="Nambeesan S."/>
            <person name="Nguyen T."/>
            <person name="Pegot-Espagnet P."/>
            <person name="Pouilly N."/>
            <person name="Raftis F."/>
            <person name="Sallet E."/>
            <person name="Schiex T."/>
            <person name="Thomas J."/>
            <person name="Vandecasteele C."/>
            <person name="Vares D."/>
            <person name="Vear F."/>
            <person name="Vautrin S."/>
            <person name="Crespi M."/>
            <person name="Mangin B."/>
            <person name="Burke J.M."/>
            <person name="Salse J."/>
            <person name="Munos S."/>
            <person name="Vincourt P."/>
            <person name="Rieseberg L.H."/>
            <person name="Langlade N.B."/>
        </authorList>
    </citation>
    <scope>NUCLEOTIDE SEQUENCE</scope>
    <source>
        <tissue evidence="1">Leaves</tissue>
    </source>
</reference>
<keyword evidence="2" id="KW-1185">Reference proteome</keyword>
<dbReference type="AlphaFoldDB" id="A0A9K3NZG0"/>
<dbReference type="Proteomes" id="UP000215914">
    <property type="component" value="Unassembled WGS sequence"/>
</dbReference>